<dbReference type="Proteomes" id="UP000612585">
    <property type="component" value="Unassembled WGS sequence"/>
</dbReference>
<keyword evidence="1" id="KW-0812">Transmembrane</keyword>
<evidence type="ECO:0000256" key="1">
    <source>
        <dbReference type="SAM" id="Phobius"/>
    </source>
</evidence>
<protein>
    <submittedName>
        <fullName evidence="2">Uncharacterized protein</fullName>
    </submittedName>
</protein>
<keyword evidence="3" id="KW-1185">Reference proteome</keyword>
<dbReference type="AlphaFoldDB" id="A0A8J3ZBU9"/>
<dbReference type="RefSeq" id="WP_204005700.1">
    <property type="nucleotide sequence ID" value="NZ_BOPG01000062.1"/>
</dbReference>
<name>A0A8J3ZBU9_9ACTN</name>
<dbReference type="EMBL" id="BOPG01000062">
    <property type="protein sequence ID" value="GIJ60992.1"/>
    <property type="molecule type" value="Genomic_DNA"/>
</dbReference>
<accession>A0A8J3ZBU9</accession>
<feature type="transmembrane region" description="Helical" evidence="1">
    <location>
        <begin position="149"/>
        <end position="171"/>
    </location>
</feature>
<evidence type="ECO:0000313" key="2">
    <source>
        <dbReference type="EMBL" id="GIJ60992.1"/>
    </source>
</evidence>
<gene>
    <name evidence="2" type="ORF">Vau01_085080</name>
</gene>
<feature type="transmembrane region" description="Helical" evidence="1">
    <location>
        <begin position="84"/>
        <end position="109"/>
    </location>
</feature>
<comment type="caution">
    <text evidence="2">The sequence shown here is derived from an EMBL/GenBank/DDBJ whole genome shotgun (WGS) entry which is preliminary data.</text>
</comment>
<feature type="transmembrane region" description="Helical" evidence="1">
    <location>
        <begin position="41"/>
        <end position="63"/>
    </location>
</feature>
<evidence type="ECO:0000313" key="3">
    <source>
        <dbReference type="Proteomes" id="UP000612585"/>
    </source>
</evidence>
<organism evidence="2 3">
    <name type="scientific">Virgisporangium aurantiacum</name>
    <dbReference type="NCBI Taxonomy" id="175570"/>
    <lineage>
        <taxon>Bacteria</taxon>
        <taxon>Bacillati</taxon>
        <taxon>Actinomycetota</taxon>
        <taxon>Actinomycetes</taxon>
        <taxon>Micromonosporales</taxon>
        <taxon>Micromonosporaceae</taxon>
        <taxon>Virgisporangium</taxon>
    </lineage>
</organism>
<feature type="transmembrane region" description="Helical" evidence="1">
    <location>
        <begin position="121"/>
        <end position="142"/>
    </location>
</feature>
<feature type="transmembrane region" description="Helical" evidence="1">
    <location>
        <begin position="191"/>
        <end position="212"/>
    </location>
</feature>
<keyword evidence="1" id="KW-0472">Membrane</keyword>
<proteinExistence type="predicted"/>
<sequence>MGALTWYVLCLLGRGQTYVPPLLLYTAAVVVLTTNDLGPLVGTYAACALTLFACLVWLTVAVVNAQSPTQRAVTTVAAGNDRRVLLADALAASVLCGLLSVVGLVYPVFSGEHDVTADAVVVGALAQVTCGVTGIACGLLCSRPVVPRAGYAVVLALGLTGTVVVAALPPVGPVVRLLGRDEDPGRMLAPLAGYAGAAVALLAVGFVVTLTVSRRRS</sequence>
<keyword evidence="1" id="KW-1133">Transmembrane helix</keyword>
<reference evidence="2" key="1">
    <citation type="submission" date="2021-01" db="EMBL/GenBank/DDBJ databases">
        <title>Whole genome shotgun sequence of Virgisporangium aurantiacum NBRC 16421.</title>
        <authorList>
            <person name="Komaki H."/>
            <person name="Tamura T."/>
        </authorList>
    </citation>
    <scope>NUCLEOTIDE SEQUENCE</scope>
    <source>
        <strain evidence="2">NBRC 16421</strain>
    </source>
</reference>